<dbReference type="NCBIfam" id="NF045922">
    <property type="entry name" value="CarotHydtaseCrtCRhod"/>
    <property type="match status" value="1"/>
</dbReference>
<organism evidence="1 2">
    <name type="scientific">Roseovarius tolerans</name>
    <dbReference type="NCBI Taxonomy" id="74031"/>
    <lineage>
        <taxon>Bacteria</taxon>
        <taxon>Pseudomonadati</taxon>
        <taxon>Pseudomonadota</taxon>
        <taxon>Alphaproteobacteria</taxon>
        <taxon>Rhodobacterales</taxon>
        <taxon>Roseobacteraceae</taxon>
        <taxon>Roseovarius</taxon>
    </lineage>
</organism>
<comment type="caution">
    <text evidence="1">The sequence shown here is derived from an EMBL/GenBank/DDBJ whole genome shotgun (WGS) entry which is preliminary data.</text>
</comment>
<proteinExistence type="predicted"/>
<dbReference type="STRING" id="74031.SAMN04488077_11636"/>
<dbReference type="EC" id="4.2.1.131" evidence="1"/>
<dbReference type="CDD" id="cd21471">
    <property type="entry name" value="CrtC-like"/>
    <property type="match status" value="1"/>
</dbReference>
<dbReference type="Proteomes" id="UP000037046">
    <property type="component" value="Unassembled WGS sequence"/>
</dbReference>
<evidence type="ECO:0000313" key="1">
    <source>
        <dbReference type="EMBL" id="KNX41571.1"/>
    </source>
</evidence>
<accession>A0A0L6CV23</accession>
<keyword evidence="2" id="KW-1185">Reference proteome</keyword>
<reference evidence="2" key="1">
    <citation type="submission" date="2015-07" db="EMBL/GenBank/DDBJ databases">
        <title>Draft Genome Sequence of Roseovarius tolerans EL-164, a producer of N-Acylated Alanine Methyl Esters (NAMEs).</title>
        <authorList>
            <person name="Voget S."/>
            <person name="Bruns H."/>
            <person name="Wagner-Doebler I."/>
            <person name="Schulz S."/>
            <person name="Daniel R."/>
        </authorList>
    </citation>
    <scope>NUCLEOTIDE SEQUENCE [LARGE SCALE GENOMIC DNA]</scope>
    <source>
        <strain evidence="2">EL-164</strain>
    </source>
</reference>
<keyword evidence="1" id="KW-0456">Lyase</keyword>
<gene>
    <name evidence="1" type="primary">crtC</name>
    <name evidence="1" type="ORF">ROTO_18750</name>
</gene>
<name>A0A0L6CV23_9RHOB</name>
<dbReference type="SUPFAM" id="SSF159245">
    <property type="entry name" value="AttH-like"/>
    <property type="match status" value="1"/>
</dbReference>
<dbReference type="AlphaFoldDB" id="A0A0L6CV23"/>
<dbReference type="EMBL" id="LGVV01000021">
    <property type="protein sequence ID" value="KNX41571.1"/>
    <property type="molecule type" value="Genomic_DNA"/>
</dbReference>
<protein>
    <submittedName>
        <fullName evidence="1">Acyclic carotenoid 1,2-hydratase</fullName>
        <ecNumber evidence="1">4.2.1.131</ecNumber>
    </submittedName>
</protein>
<sequence length="304" mass="33986">MPANGYAWWYVDGLSDDGSRAISVIGFIGSVFSPWYAWSGRKRPANHVCINVATYGPGGRFTMTDRGESALRQSRDCLTVGPSSMRWQGDRLVIDVNEIGAPPMVSRVRGRITVTPTALTQVELPLTPDGSHIWRPFGPTADIEVDLETRGWQWRGHGYFDANFGTRALEQDFSFWTWGRYPARGGSTCFYDAMRLDGTGLATAVHFDADGGAQVIDAAPKARMRRSLWAVARETRADPGYQPRQIKPMLDAPFYCRSAVRTCLDGEETVGVHEALDLRRFRAALLKPILAVRVPRRAQWQFED</sequence>
<evidence type="ECO:0000313" key="2">
    <source>
        <dbReference type="Proteomes" id="UP000037046"/>
    </source>
</evidence>
<dbReference type="GO" id="GO:0016829">
    <property type="term" value="F:lyase activity"/>
    <property type="evidence" value="ECO:0007669"/>
    <property type="project" value="UniProtKB-KW"/>
</dbReference>